<proteinExistence type="inferred from homology"/>
<evidence type="ECO:0000256" key="9">
    <source>
        <dbReference type="ARBA" id="ARBA00023212"/>
    </source>
</evidence>
<evidence type="ECO:0000256" key="12">
    <source>
        <dbReference type="SAM" id="MobiDB-lite"/>
    </source>
</evidence>
<dbReference type="GO" id="GO:0003677">
    <property type="term" value="F:DNA binding"/>
    <property type="evidence" value="ECO:0007669"/>
    <property type="project" value="UniProtKB-KW"/>
</dbReference>
<evidence type="ECO:0000256" key="7">
    <source>
        <dbReference type="ARBA" id="ARBA00022776"/>
    </source>
</evidence>
<dbReference type="Pfam" id="PF16006">
    <property type="entry name" value="NUSAP"/>
    <property type="match status" value="1"/>
</dbReference>
<comment type="subcellular location">
    <subcellularLocation>
        <location evidence="2">Cytoplasm</location>
        <location evidence="2">Cytoskeleton</location>
        <location evidence="2">Spindle</location>
    </subcellularLocation>
    <subcellularLocation>
        <location evidence="1">Nucleus</location>
    </subcellularLocation>
</comment>
<evidence type="ECO:0000256" key="1">
    <source>
        <dbReference type="ARBA" id="ARBA00004123"/>
    </source>
</evidence>
<organism evidence="13 14">
    <name type="scientific">Anguilla anguilla</name>
    <name type="common">European freshwater eel</name>
    <name type="synonym">Muraena anguilla</name>
    <dbReference type="NCBI Taxonomy" id="7936"/>
    <lineage>
        <taxon>Eukaryota</taxon>
        <taxon>Metazoa</taxon>
        <taxon>Chordata</taxon>
        <taxon>Craniata</taxon>
        <taxon>Vertebrata</taxon>
        <taxon>Euteleostomi</taxon>
        <taxon>Actinopterygii</taxon>
        <taxon>Neopterygii</taxon>
        <taxon>Teleostei</taxon>
        <taxon>Anguilliformes</taxon>
        <taxon>Anguillidae</taxon>
        <taxon>Anguilla</taxon>
    </lineage>
</organism>
<name>A0A9D3SAY4_ANGAN</name>
<feature type="region of interest" description="Disordered" evidence="12">
    <location>
        <begin position="418"/>
        <end position="464"/>
    </location>
</feature>
<feature type="region of interest" description="Disordered" evidence="12">
    <location>
        <begin position="245"/>
        <end position="271"/>
    </location>
</feature>
<dbReference type="AlphaFoldDB" id="A0A9D3SAY4"/>
<keyword evidence="5" id="KW-0132">Cell division</keyword>
<keyword evidence="14" id="KW-1185">Reference proteome</keyword>
<reference evidence="13" key="1">
    <citation type="submission" date="2021-01" db="EMBL/GenBank/DDBJ databases">
        <title>A chromosome-scale assembly of European eel, Anguilla anguilla.</title>
        <authorList>
            <person name="Henkel C."/>
            <person name="Jong-Raadsen S.A."/>
            <person name="Dufour S."/>
            <person name="Weltzien F.-A."/>
            <person name="Palstra A.P."/>
            <person name="Pelster B."/>
            <person name="Spaink H.P."/>
            <person name="Van Den Thillart G.E."/>
            <person name="Jansen H."/>
            <person name="Zahm M."/>
            <person name="Klopp C."/>
            <person name="Cedric C."/>
            <person name="Louis A."/>
            <person name="Berthelot C."/>
            <person name="Parey E."/>
            <person name="Roest Crollius H."/>
            <person name="Montfort J."/>
            <person name="Robinson-Rechavi M."/>
            <person name="Bucao C."/>
            <person name="Bouchez O."/>
            <person name="Gislard M."/>
            <person name="Lluch J."/>
            <person name="Milhes M."/>
            <person name="Lampietro C."/>
            <person name="Lopez Roques C."/>
            <person name="Donnadieu C."/>
            <person name="Braasch I."/>
            <person name="Desvignes T."/>
            <person name="Postlethwait J."/>
            <person name="Bobe J."/>
            <person name="Guiguen Y."/>
            <person name="Dirks R."/>
        </authorList>
    </citation>
    <scope>NUCLEOTIDE SEQUENCE</scope>
    <source>
        <strain evidence="13">Tag_6206</strain>
        <tissue evidence="13">Liver</tissue>
    </source>
</reference>
<feature type="compositionally biased region" description="Basic and acidic residues" evidence="12">
    <location>
        <begin position="443"/>
        <end position="455"/>
    </location>
</feature>
<keyword evidence="6" id="KW-0493">Microtubule</keyword>
<evidence type="ECO:0000313" key="14">
    <source>
        <dbReference type="Proteomes" id="UP001044222"/>
    </source>
</evidence>
<sequence>MDLDSLKYADLQRLAKDIGLKANMKAEKLLKALKQHYKQQSPTENAEGGISGEEEDTDASQHLPSYDSAAFVTDRRARGQKGKRKQLEAEESVAEISGSMLQSPTQTVEESGKATEGQGSAKRRKVSAEEDCGTGLMEESSEETVLQSCTTDGGAEGPVGGEDPKTAKPVGKIPRHEGLLKKMNRPVLKPTTPNFKKLHEAHFNKMESIDSYLQRKNKQMETIRNPVKELKMLSEKANIIKPVEKKAAPKPKASRASLFSPVTQGRRSVADKRRLTQLSASKPALKNSSSFKPTVVSTRRMNVSFSQTTRDNEHKRSLVKTPARMSPHVDLISTPTGQAKPEVKKPAVSTTKTPVASSTQTPGVTPFVFNGNTSISNTPGTQKKNTFDLKASLSRPLSYQPHKGKLKPFADVKENAALNTTQPHQKNYKTHQVQTRVERRARHTQDRKQKKEKILGARRGLAMS</sequence>
<keyword evidence="10" id="KW-0539">Nucleus</keyword>
<evidence type="ECO:0000256" key="5">
    <source>
        <dbReference type="ARBA" id="ARBA00022618"/>
    </source>
</evidence>
<keyword evidence="9" id="KW-0206">Cytoskeleton</keyword>
<dbReference type="GO" id="GO:0005730">
    <property type="term" value="C:nucleolus"/>
    <property type="evidence" value="ECO:0007669"/>
    <property type="project" value="TreeGrafter"/>
</dbReference>
<feature type="region of interest" description="Disordered" evidence="12">
    <location>
        <begin position="305"/>
        <end position="364"/>
    </location>
</feature>
<keyword evidence="11" id="KW-0131">Cell cycle</keyword>
<evidence type="ECO:0000256" key="2">
    <source>
        <dbReference type="ARBA" id="ARBA00004186"/>
    </source>
</evidence>
<comment type="similarity">
    <text evidence="3">Belongs to the NUSAP family.</text>
</comment>
<evidence type="ECO:0000313" key="13">
    <source>
        <dbReference type="EMBL" id="KAG5857861.1"/>
    </source>
</evidence>
<evidence type="ECO:0000256" key="8">
    <source>
        <dbReference type="ARBA" id="ARBA00023125"/>
    </source>
</evidence>
<feature type="compositionally biased region" description="Polar residues" evidence="12">
    <location>
        <begin position="418"/>
        <end position="435"/>
    </location>
</feature>
<dbReference type="GO" id="GO:0000281">
    <property type="term" value="P:mitotic cytokinesis"/>
    <property type="evidence" value="ECO:0007669"/>
    <property type="project" value="InterPro"/>
</dbReference>
<dbReference type="GO" id="GO:0040001">
    <property type="term" value="P:establishment of mitotic spindle localization"/>
    <property type="evidence" value="ECO:0007669"/>
    <property type="project" value="InterPro"/>
</dbReference>
<feature type="compositionally biased region" description="Polar residues" evidence="12">
    <location>
        <begin position="348"/>
        <end position="363"/>
    </location>
</feature>
<keyword evidence="4" id="KW-0963">Cytoplasm</keyword>
<protein>
    <recommendedName>
        <fullName evidence="15">Nucleolar and spindle-associated protein 1</fullName>
    </recommendedName>
</protein>
<feature type="region of interest" description="Disordered" evidence="12">
    <location>
        <begin position="35"/>
        <end position="194"/>
    </location>
</feature>
<evidence type="ECO:0000256" key="6">
    <source>
        <dbReference type="ARBA" id="ARBA00022701"/>
    </source>
</evidence>
<dbReference type="EMBL" id="JAFIRN010000001">
    <property type="protein sequence ID" value="KAG5857861.1"/>
    <property type="molecule type" value="Genomic_DNA"/>
</dbReference>
<evidence type="ECO:0000256" key="11">
    <source>
        <dbReference type="ARBA" id="ARBA00023306"/>
    </source>
</evidence>
<gene>
    <name evidence="13" type="ORF">ANANG_G00023890</name>
</gene>
<dbReference type="GO" id="GO:0072686">
    <property type="term" value="C:mitotic spindle"/>
    <property type="evidence" value="ECO:0007669"/>
    <property type="project" value="TreeGrafter"/>
</dbReference>
<evidence type="ECO:0008006" key="15">
    <source>
        <dbReference type="Google" id="ProtNLM"/>
    </source>
</evidence>
<accession>A0A9D3SAY4</accession>
<dbReference type="InterPro" id="IPR026756">
    <property type="entry name" value="NuSAP"/>
</dbReference>
<keyword evidence="8" id="KW-0238">DNA-binding</keyword>
<evidence type="ECO:0000256" key="3">
    <source>
        <dbReference type="ARBA" id="ARBA00009702"/>
    </source>
</evidence>
<evidence type="ECO:0000256" key="4">
    <source>
        <dbReference type="ARBA" id="ARBA00022490"/>
    </source>
</evidence>
<dbReference type="PANTHER" id="PTHR15874:SF1">
    <property type="entry name" value="NUCLEOLAR AND SPINDLE-ASSOCIATED PROTEIN 1"/>
    <property type="match status" value="1"/>
</dbReference>
<feature type="compositionally biased region" description="Polar residues" evidence="12">
    <location>
        <begin position="99"/>
        <end position="109"/>
    </location>
</feature>
<evidence type="ECO:0000256" key="10">
    <source>
        <dbReference type="ARBA" id="ARBA00023242"/>
    </source>
</evidence>
<dbReference type="Proteomes" id="UP001044222">
    <property type="component" value="Unassembled WGS sequence"/>
</dbReference>
<dbReference type="GO" id="GO:0005874">
    <property type="term" value="C:microtubule"/>
    <property type="evidence" value="ECO:0007669"/>
    <property type="project" value="UniProtKB-KW"/>
</dbReference>
<comment type="caution">
    <text evidence="13">The sequence shown here is derived from an EMBL/GenBank/DDBJ whole genome shotgun (WGS) entry which is preliminary data.</text>
</comment>
<keyword evidence="7" id="KW-0498">Mitosis</keyword>
<dbReference type="PANTHER" id="PTHR15874">
    <property type="entry name" value="NUCLEOLAR AND SPINDLE-ASSOCIATED PROTEIN 1"/>
    <property type="match status" value="1"/>
</dbReference>
<dbReference type="GO" id="GO:0008017">
    <property type="term" value="F:microtubule binding"/>
    <property type="evidence" value="ECO:0007669"/>
    <property type="project" value="TreeGrafter"/>
</dbReference>
<dbReference type="GO" id="GO:0007076">
    <property type="term" value="P:mitotic chromosome condensation"/>
    <property type="evidence" value="ECO:0007669"/>
    <property type="project" value="TreeGrafter"/>
</dbReference>